<reference evidence="5" key="1">
    <citation type="thesis" date="2020" institute="ProQuest LLC" country="789 East Eisenhower Parkway, Ann Arbor, MI, USA">
        <title>Comparative Genomics and Chromosome Evolution.</title>
        <authorList>
            <person name="Mudd A.B."/>
        </authorList>
    </citation>
    <scope>NUCLEOTIDE SEQUENCE</scope>
    <source>
        <strain evidence="5">HN-11 Male</strain>
        <tissue evidence="5">Kidney and liver</tissue>
    </source>
</reference>
<dbReference type="InterPro" id="IPR036291">
    <property type="entry name" value="NAD(P)-bd_dom_sf"/>
</dbReference>
<dbReference type="AlphaFoldDB" id="A0A8J6C2J3"/>
<evidence type="ECO:0000256" key="2">
    <source>
        <dbReference type="ARBA" id="ARBA00022857"/>
    </source>
</evidence>
<sequence length="117" mass="13097">MGDVPLDMISVVDLGPAVVSILKSPACYKGKDIGLSAGKLTVEEYAKIMSSVTKEIIKDAKILPDQYEEQGGVHGMAGMFRFYMMRPNRDVELTHKLNPKVSNFQQWMEKNKEAFKS</sequence>
<dbReference type="PANTHER" id="PTHR42748">
    <property type="entry name" value="NITROGEN METABOLITE REPRESSION PROTEIN NMRA FAMILY MEMBER"/>
    <property type="match status" value="1"/>
</dbReference>
<name>A0A8J6C2J3_ELECQ</name>
<dbReference type="Proteomes" id="UP000770717">
    <property type="component" value="Unassembled WGS sequence"/>
</dbReference>
<dbReference type="InterPro" id="IPR008030">
    <property type="entry name" value="NmrA-like"/>
</dbReference>
<evidence type="ECO:0000256" key="1">
    <source>
        <dbReference type="ARBA" id="ARBA00006328"/>
    </source>
</evidence>
<comment type="similarity">
    <text evidence="1">Belongs to the NmrA-type oxidoreductase family.</text>
</comment>
<dbReference type="OrthoDB" id="300709at2759"/>
<keyword evidence="6" id="KW-1185">Reference proteome</keyword>
<proteinExistence type="inferred from homology"/>
<evidence type="ECO:0000313" key="5">
    <source>
        <dbReference type="EMBL" id="KAG9461047.1"/>
    </source>
</evidence>
<evidence type="ECO:0000313" key="6">
    <source>
        <dbReference type="Proteomes" id="UP000770717"/>
    </source>
</evidence>
<dbReference type="Gene3D" id="3.90.25.10">
    <property type="entry name" value="UDP-galactose 4-epimerase, domain 1"/>
    <property type="match status" value="1"/>
</dbReference>
<comment type="caution">
    <text evidence="5">The sequence shown here is derived from an EMBL/GenBank/DDBJ whole genome shotgun (WGS) entry which is preliminary data.</text>
</comment>
<dbReference type="InterPro" id="IPR051164">
    <property type="entry name" value="NmrA-like_oxidored"/>
</dbReference>
<organism evidence="5 6">
    <name type="scientific">Eleutherodactylus coqui</name>
    <name type="common">Puerto Rican coqui</name>
    <dbReference type="NCBI Taxonomy" id="57060"/>
    <lineage>
        <taxon>Eukaryota</taxon>
        <taxon>Metazoa</taxon>
        <taxon>Chordata</taxon>
        <taxon>Craniata</taxon>
        <taxon>Vertebrata</taxon>
        <taxon>Euteleostomi</taxon>
        <taxon>Amphibia</taxon>
        <taxon>Batrachia</taxon>
        <taxon>Anura</taxon>
        <taxon>Neobatrachia</taxon>
        <taxon>Hyloidea</taxon>
        <taxon>Eleutherodactylidae</taxon>
        <taxon>Eleutherodactylinae</taxon>
        <taxon>Eleutherodactylus</taxon>
        <taxon>Eleutherodactylus</taxon>
    </lineage>
</organism>
<dbReference type="GO" id="GO:0005634">
    <property type="term" value="C:nucleus"/>
    <property type="evidence" value="ECO:0007669"/>
    <property type="project" value="TreeGrafter"/>
</dbReference>
<dbReference type="EMBL" id="WNTK01030276">
    <property type="protein sequence ID" value="KAG9461047.1"/>
    <property type="molecule type" value="Genomic_DNA"/>
</dbReference>
<protein>
    <recommendedName>
        <fullName evidence="3">NmrA-like family domain-containing protein 1</fullName>
    </recommendedName>
</protein>
<gene>
    <name evidence="5" type="ORF">GDO78_018338</name>
</gene>
<evidence type="ECO:0000256" key="3">
    <source>
        <dbReference type="ARBA" id="ARBA00040296"/>
    </source>
</evidence>
<evidence type="ECO:0000259" key="4">
    <source>
        <dbReference type="Pfam" id="PF05368"/>
    </source>
</evidence>
<accession>A0A8J6C2J3</accession>
<dbReference type="PANTHER" id="PTHR42748:SF7">
    <property type="entry name" value="NMRA LIKE REDOX SENSOR 1-RELATED"/>
    <property type="match status" value="1"/>
</dbReference>
<dbReference type="Pfam" id="PF05368">
    <property type="entry name" value="NmrA"/>
    <property type="match status" value="1"/>
</dbReference>
<keyword evidence="2" id="KW-0521">NADP</keyword>
<feature type="domain" description="NmrA-like" evidence="4">
    <location>
        <begin position="4"/>
        <end position="92"/>
    </location>
</feature>
<dbReference type="SUPFAM" id="SSF51735">
    <property type="entry name" value="NAD(P)-binding Rossmann-fold domains"/>
    <property type="match status" value="1"/>
</dbReference>